<keyword evidence="15" id="KW-1185">Reference proteome</keyword>
<feature type="compositionally biased region" description="Basic residues" evidence="10">
    <location>
        <begin position="714"/>
        <end position="730"/>
    </location>
</feature>
<evidence type="ECO:0000256" key="6">
    <source>
        <dbReference type="ARBA" id="ARBA00022806"/>
    </source>
</evidence>
<reference evidence="14 15" key="1">
    <citation type="journal article" date="2015" name="Sci. Rep.">
        <title>Chromosome-level genome map provides insights into diverse defense mechanisms in the medicinal fungus Ganoderma sinense.</title>
        <authorList>
            <person name="Zhu Y."/>
            <person name="Xu J."/>
            <person name="Sun C."/>
            <person name="Zhou S."/>
            <person name="Xu H."/>
            <person name="Nelson D.R."/>
            <person name="Qian J."/>
            <person name="Song J."/>
            <person name="Luo H."/>
            <person name="Xiang L."/>
            <person name="Li Y."/>
            <person name="Xu Z."/>
            <person name="Ji A."/>
            <person name="Wang L."/>
            <person name="Lu S."/>
            <person name="Hayward A."/>
            <person name="Sun W."/>
            <person name="Li X."/>
            <person name="Schwartz D.C."/>
            <person name="Wang Y."/>
            <person name="Chen S."/>
        </authorList>
    </citation>
    <scope>NUCLEOTIDE SEQUENCE [LARGE SCALE GENOMIC DNA]</scope>
    <source>
        <strain evidence="14 15">ZZ0214-1</strain>
    </source>
</reference>
<dbReference type="CDD" id="cd18008">
    <property type="entry name" value="DEXDc_SHPRH-like"/>
    <property type="match status" value="1"/>
</dbReference>
<keyword evidence="4 9" id="KW-0863">Zinc-finger</keyword>
<feature type="compositionally biased region" description="Basic residues" evidence="10">
    <location>
        <begin position="763"/>
        <end position="774"/>
    </location>
</feature>
<feature type="region of interest" description="Disordered" evidence="10">
    <location>
        <begin position="1"/>
        <end position="54"/>
    </location>
</feature>
<name>A0A2G8RXI5_9APHY</name>
<keyword evidence="6" id="KW-0347">Helicase</keyword>
<evidence type="ECO:0000256" key="2">
    <source>
        <dbReference type="ARBA" id="ARBA00022723"/>
    </source>
</evidence>
<dbReference type="InterPro" id="IPR038718">
    <property type="entry name" value="SNF2-like_sf"/>
</dbReference>
<dbReference type="GO" id="GO:0016787">
    <property type="term" value="F:hydrolase activity"/>
    <property type="evidence" value="ECO:0007669"/>
    <property type="project" value="UniProtKB-KW"/>
</dbReference>
<evidence type="ECO:0000313" key="14">
    <source>
        <dbReference type="EMBL" id="PIL26204.1"/>
    </source>
</evidence>
<comment type="caution">
    <text evidence="14">The sequence shown here is derived from an EMBL/GenBank/DDBJ whole genome shotgun (WGS) entry which is preliminary data.</text>
</comment>
<evidence type="ECO:0000256" key="7">
    <source>
        <dbReference type="ARBA" id="ARBA00022833"/>
    </source>
</evidence>
<evidence type="ECO:0000256" key="8">
    <source>
        <dbReference type="ARBA" id="ARBA00022840"/>
    </source>
</evidence>
<sequence>MTDPPKPPATQRKSRVLAALDNPDFLYNTASSPLPPVSGTPLPPGSLDHLQTPVKQRLVTPAPSFNYGASFLGLVGPSQLKRSTPDDGFDEDSDDMGSSPAPQAPRGSQLAAGQGFNLNYDKDGAVRAIDRGGPDQEMKMAEFVSQGIDNAGNGLTTQKAMEKLGLQDLRDYLPGMEVRLLPHQVIGVSWMVDQERNSPHKGGILADDMGLGKTVQMIATMVFNQPTEEDDHRSILIVVPAALLLQWKEELETKANGIWDVHIQHGKDKIKNPKRLAEKDIVITTYHTLNLDFSIPSDLDSDEELNWLRDNGGPISQIKWFRVVLDEAQFIRNRSTRCSKAVAMIRSKYRWCLTGTPITNTLADIYGYLRFGRFRPFNDWSDFNGFIAKVQLEDAPLAGQRAQSVLMPILLRRTKDAQIDGEPILKLQPKHIDMVTIEFSQDERDLYDAFEKRARIQVNRFIKNNTLLKNHQYVLVLILRLRQICAHPHLVLAETDGFDDPTALLGSESDKELARAARLMGSKWVNTLKQRFMDRAKALEMAWENDDDDAEDSHCPRCGDMFLENNGRILSCGHEICEECVQTLATSDIEHNGIFGNNDEKENLRIEKEFETAAAKGLRPCPTCKKMQDLRPNSVFLARAFMPSEEEVRAAVRAARQIKKRRDSTPPPVKKPKLELISISDIEESSSSDEDSDDSMPDISTMLKSSPHGDKSKGLNKKAPAKKVPAKKGKAAGGKGKDKVKKADSDEDMESSDSDSESDAPKKGKGKATAKGRGRASAAKPANKQRAKSRDSSEEPPKPNANLYETWKQGGSNVESSAKMLQMVSYLKEWESTGDKTIVFSQWTSMLDLCEQIFFRHGIRSLRYDGGMSREAREQCLGQFRQIGGPKVILVSIKCGGVGLNLVSANRVINLDLSWNYAAESQAYDRVHRLGQEKEVFVKRLVIRNTIEERMLALQETKLSLAGAALGEGGGGKLDKLSVKQIKALFGMTSIGNRERERNRQQSELPH</sequence>
<feature type="region of interest" description="Disordered" evidence="10">
    <location>
        <begin position="656"/>
        <end position="806"/>
    </location>
</feature>
<evidence type="ECO:0000259" key="11">
    <source>
        <dbReference type="PROSITE" id="PS50089"/>
    </source>
</evidence>
<dbReference type="GO" id="GO:0005737">
    <property type="term" value="C:cytoplasm"/>
    <property type="evidence" value="ECO:0007669"/>
    <property type="project" value="TreeGrafter"/>
</dbReference>
<dbReference type="PROSITE" id="PS51192">
    <property type="entry name" value="HELICASE_ATP_BIND_1"/>
    <property type="match status" value="1"/>
</dbReference>
<dbReference type="PANTHER" id="PTHR45626">
    <property type="entry name" value="TRANSCRIPTION TERMINATION FACTOR 2-RELATED"/>
    <property type="match status" value="1"/>
</dbReference>
<feature type="compositionally biased region" description="Basic and acidic residues" evidence="10">
    <location>
        <begin position="735"/>
        <end position="744"/>
    </location>
</feature>
<evidence type="ECO:0000256" key="4">
    <source>
        <dbReference type="ARBA" id="ARBA00022771"/>
    </source>
</evidence>
<dbReference type="SUPFAM" id="SSF57850">
    <property type="entry name" value="RING/U-box"/>
    <property type="match status" value="1"/>
</dbReference>
<feature type="domain" description="RING-type" evidence="11">
    <location>
        <begin position="555"/>
        <end position="625"/>
    </location>
</feature>
<dbReference type="STRING" id="1077348.A0A2G8RXI5"/>
<evidence type="ECO:0000259" key="13">
    <source>
        <dbReference type="PROSITE" id="PS51194"/>
    </source>
</evidence>
<keyword evidence="8" id="KW-0067">ATP-binding</keyword>
<dbReference type="GO" id="GO:0000724">
    <property type="term" value="P:double-strand break repair via homologous recombination"/>
    <property type="evidence" value="ECO:0007669"/>
    <property type="project" value="TreeGrafter"/>
</dbReference>
<dbReference type="PANTHER" id="PTHR45626:SF16">
    <property type="entry name" value="ATP-DEPENDENT HELICASE ULS1"/>
    <property type="match status" value="1"/>
</dbReference>
<proteinExistence type="inferred from homology"/>
<dbReference type="SMART" id="SM00487">
    <property type="entry name" value="DEXDc"/>
    <property type="match status" value="1"/>
</dbReference>
<dbReference type="EMBL" id="AYKW01000045">
    <property type="protein sequence ID" value="PIL26204.1"/>
    <property type="molecule type" value="Genomic_DNA"/>
</dbReference>
<accession>A0A2G8RXI5</accession>
<dbReference type="Pfam" id="PF00176">
    <property type="entry name" value="SNF2-rel_dom"/>
    <property type="match status" value="1"/>
</dbReference>
<protein>
    <submittedName>
        <fullName evidence="14">Uncharacterized protein</fullName>
    </submittedName>
</protein>
<dbReference type="InterPro" id="IPR017907">
    <property type="entry name" value="Znf_RING_CS"/>
</dbReference>
<dbReference type="SMART" id="SM00490">
    <property type="entry name" value="HELICc"/>
    <property type="match status" value="1"/>
</dbReference>
<dbReference type="InterPro" id="IPR001841">
    <property type="entry name" value="Znf_RING"/>
</dbReference>
<feature type="compositionally biased region" description="Acidic residues" evidence="10">
    <location>
        <begin position="745"/>
        <end position="758"/>
    </location>
</feature>
<gene>
    <name evidence="14" type="ORF">GSI_11959</name>
</gene>
<dbReference type="SMART" id="SM00184">
    <property type="entry name" value="RING"/>
    <property type="match status" value="1"/>
</dbReference>
<dbReference type="GO" id="GO:0008270">
    <property type="term" value="F:zinc ion binding"/>
    <property type="evidence" value="ECO:0007669"/>
    <property type="project" value="UniProtKB-KW"/>
</dbReference>
<feature type="compositionally biased region" description="Acidic residues" evidence="10">
    <location>
        <begin position="681"/>
        <end position="696"/>
    </location>
</feature>
<dbReference type="InterPro" id="IPR000330">
    <property type="entry name" value="SNF2_N"/>
</dbReference>
<dbReference type="GO" id="GO:0005524">
    <property type="term" value="F:ATP binding"/>
    <property type="evidence" value="ECO:0007669"/>
    <property type="project" value="UniProtKB-KW"/>
</dbReference>
<feature type="compositionally biased region" description="Pro residues" evidence="10">
    <location>
        <begin position="33"/>
        <end position="44"/>
    </location>
</feature>
<dbReference type="InterPro" id="IPR013083">
    <property type="entry name" value="Znf_RING/FYVE/PHD"/>
</dbReference>
<comment type="similarity">
    <text evidence="1">Belongs to the SNF2/RAD54 helicase family.</text>
</comment>
<dbReference type="InterPro" id="IPR050628">
    <property type="entry name" value="SNF2_RAD54_helicase_TF"/>
</dbReference>
<dbReference type="InterPro" id="IPR014001">
    <property type="entry name" value="Helicase_ATP-bd"/>
</dbReference>
<organism evidence="14 15">
    <name type="scientific">Ganoderma sinense ZZ0214-1</name>
    <dbReference type="NCBI Taxonomy" id="1077348"/>
    <lineage>
        <taxon>Eukaryota</taxon>
        <taxon>Fungi</taxon>
        <taxon>Dikarya</taxon>
        <taxon>Basidiomycota</taxon>
        <taxon>Agaricomycotina</taxon>
        <taxon>Agaricomycetes</taxon>
        <taxon>Polyporales</taxon>
        <taxon>Polyporaceae</taxon>
        <taxon>Ganoderma</taxon>
    </lineage>
</organism>
<dbReference type="InterPro" id="IPR027417">
    <property type="entry name" value="P-loop_NTPase"/>
</dbReference>
<dbReference type="AlphaFoldDB" id="A0A2G8RXI5"/>
<dbReference type="Proteomes" id="UP000230002">
    <property type="component" value="Unassembled WGS sequence"/>
</dbReference>
<feature type="domain" description="Helicase ATP-binding" evidence="12">
    <location>
        <begin position="194"/>
        <end position="375"/>
    </location>
</feature>
<evidence type="ECO:0000259" key="12">
    <source>
        <dbReference type="PROSITE" id="PS51192"/>
    </source>
</evidence>
<dbReference type="InterPro" id="IPR001650">
    <property type="entry name" value="Helicase_C-like"/>
</dbReference>
<dbReference type="GO" id="GO:0008094">
    <property type="term" value="F:ATP-dependent activity, acting on DNA"/>
    <property type="evidence" value="ECO:0007669"/>
    <property type="project" value="TreeGrafter"/>
</dbReference>
<dbReference type="SUPFAM" id="SSF52540">
    <property type="entry name" value="P-loop containing nucleoside triphosphate hydrolases"/>
    <property type="match status" value="2"/>
</dbReference>
<dbReference type="Gene3D" id="3.40.50.300">
    <property type="entry name" value="P-loop containing nucleotide triphosphate hydrolases"/>
    <property type="match status" value="1"/>
</dbReference>
<evidence type="ECO:0000313" key="15">
    <source>
        <dbReference type="Proteomes" id="UP000230002"/>
    </source>
</evidence>
<dbReference type="OrthoDB" id="423559at2759"/>
<evidence type="ECO:0000256" key="9">
    <source>
        <dbReference type="PROSITE-ProRule" id="PRU00175"/>
    </source>
</evidence>
<dbReference type="GO" id="GO:0004386">
    <property type="term" value="F:helicase activity"/>
    <property type="evidence" value="ECO:0007669"/>
    <property type="project" value="UniProtKB-KW"/>
</dbReference>
<dbReference type="Gene3D" id="3.30.40.10">
    <property type="entry name" value="Zinc/RING finger domain, C3HC4 (zinc finger)"/>
    <property type="match status" value="1"/>
</dbReference>
<keyword evidence="5" id="KW-0378">Hydrolase</keyword>
<dbReference type="Pfam" id="PF00271">
    <property type="entry name" value="Helicase_C"/>
    <property type="match status" value="1"/>
</dbReference>
<dbReference type="InterPro" id="IPR049730">
    <property type="entry name" value="SNF2/RAD54-like_C"/>
</dbReference>
<dbReference type="PROSITE" id="PS50089">
    <property type="entry name" value="ZF_RING_2"/>
    <property type="match status" value="1"/>
</dbReference>
<dbReference type="GO" id="GO:0005634">
    <property type="term" value="C:nucleus"/>
    <property type="evidence" value="ECO:0007669"/>
    <property type="project" value="TreeGrafter"/>
</dbReference>
<evidence type="ECO:0000256" key="1">
    <source>
        <dbReference type="ARBA" id="ARBA00007025"/>
    </source>
</evidence>
<evidence type="ECO:0000256" key="3">
    <source>
        <dbReference type="ARBA" id="ARBA00022741"/>
    </source>
</evidence>
<feature type="compositionally biased region" description="Basic and acidic residues" evidence="10">
    <location>
        <begin position="788"/>
        <end position="797"/>
    </location>
</feature>
<dbReference type="PROSITE" id="PS51194">
    <property type="entry name" value="HELICASE_CTER"/>
    <property type="match status" value="1"/>
</dbReference>
<evidence type="ECO:0000256" key="10">
    <source>
        <dbReference type="SAM" id="MobiDB-lite"/>
    </source>
</evidence>
<keyword evidence="3" id="KW-0547">Nucleotide-binding</keyword>
<dbReference type="PROSITE" id="PS00518">
    <property type="entry name" value="ZF_RING_1"/>
    <property type="match status" value="1"/>
</dbReference>
<feature type="domain" description="Helicase C-terminal" evidence="13">
    <location>
        <begin position="822"/>
        <end position="978"/>
    </location>
</feature>
<evidence type="ECO:0000256" key="5">
    <source>
        <dbReference type="ARBA" id="ARBA00022801"/>
    </source>
</evidence>
<dbReference type="CDD" id="cd18793">
    <property type="entry name" value="SF2_C_SNF"/>
    <property type="match status" value="1"/>
</dbReference>
<keyword evidence="2" id="KW-0479">Metal-binding</keyword>
<feature type="region of interest" description="Disordered" evidence="10">
    <location>
        <begin position="78"/>
        <end position="116"/>
    </location>
</feature>
<keyword evidence="7" id="KW-0862">Zinc</keyword>
<dbReference type="Gene3D" id="3.40.50.10810">
    <property type="entry name" value="Tandem AAA-ATPase domain"/>
    <property type="match status" value="1"/>
</dbReference>